<organism evidence="1 2">
    <name type="scientific">Sediminitomix flava</name>
    <dbReference type="NCBI Taxonomy" id="379075"/>
    <lineage>
        <taxon>Bacteria</taxon>
        <taxon>Pseudomonadati</taxon>
        <taxon>Bacteroidota</taxon>
        <taxon>Cytophagia</taxon>
        <taxon>Cytophagales</taxon>
        <taxon>Flammeovirgaceae</taxon>
        <taxon>Sediminitomix</taxon>
    </lineage>
</organism>
<reference evidence="1 2" key="1">
    <citation type="submission" date="2018-03" db="EMBL/GenBank/DDBJ databases">
        <title>Genomic Encyclopedia of Archaeal and Bacterial Type Strains, Phase II (KMG-II): from individual species to whole genera.</title>
        <authorList>
            <person name="Goeker M."/>
        </authorList>
    </citation>
    <scope>NUCLEOTIDE SEQUENCE [LARGE SCALE GENOMIC DNA]</scope>
    <source>
        <strain evidence="1 2">DSM 28229</strain>
    </source>
</reference>
<comment type="caution">
    <text evidence="1">The sequence shown here is derived from an EMBL/GenBank/DDBJ whole genome shotgun (WGS) entry which is preliminary data.</text>
</comment>
<gene>
    <name evidence="1" type="ORF">BC781_106184</name>
</gene>
<accession>A0A315Z5V0</accession>
<sequence>MSLRARLNHISNISFERLKAHFIEFAKNTIMEIDLIGDEIIRESGRLTPSEKKHFQKVYDMHIIIPMLTHKNHISIWVKGKILYVCAKERIRQDVFNGYTYVEHYILQSSTREFKLPKGINVRHLEAYYRTGELHILGDEAIFHPAKYITVQ</sequence>
<protein>
    <submittedName>
        <fullName evidence="1">Uncharacterized protein</fullName>
    </submittedName>
</protein>
<evidence type="ECO:0000313" key="1">
    <source>
        <dbReference type="EMBL" id="PWJ39283.1"/>
    </source>
</evidence>
<keyword evidence="2" id="KW-1185">Reference proteome</keyword>
<dbReference type="Proteomes" id="UP000245535">
    <property type="component" value="Unassembled WGS sequence"/>
</dbReference>
<dbReference type="EMBL" id="QGDO01000006">
    <property type="protein sequence ID" value="PWJ39283.1"/>
    <property type="molecule type" value="Genomic_DNA"/>
</dbReference>
<name>A0A315Z5V0_SEDFL</name>
<dbReference type="CDD" id="cd06464">
    <property type="entry name" value="ACD_sHsps-like"/>
    <property type="match status" value="1"/>
</dbReference>
<evidence type="ECO:0000313" key="2">
    <source>
        <dbReference type="Proteomes" id="UP000245535"/>
    </source>
</evidence>
<proteinExistence type="predicted"/>
<dbReference type="SUPFAM" id="SSF49764">
    <property type="entry name" value="HSP20-like chaperones"/>
    <property type="match status" value="1"/>
</dbReference>
<dbReference type="InterPro" id="IPR008978">
    <property type="entry name" value="HSP20-like_chaperone"/>
</dbReference>
<dbReference type="Gene3D" id="2.60.40.790">
    <property type="match status" value="1"/>
</dbReference>
<dbReference type="RefSeq" id="WP_146201746.1">
    <property type="nucleotide sequence ID" value="NZ_QGDO01000006.1"/>
</dbReference>
<dbReference type="AlphaFoldDB" id="A0A315Z5V0"/>